<reference evidence="2 3" key="1">
    <citation type="journal article" date="2014" name="Genome Biol. Evol.">
        <title>The secreted proteins of Achlya hypogyna and Thraustotheca clavata identify the ancestral oomycete secretome and reveal gene acquisitions by horizontal gene transfer.</title>
        <authorList>
            <person name="Misner I."/>
            <person name="Blouin N."/>
            <person name="Leonard G."/>
            <person name="Richards T.A."/>
            <person name="Lane C.E."/>
        </authorList>
    </citation>
    <scope>NUCLEOTIDE SEQUENCE [LARGE SCALE GENOMIC DNA]</scope>
    <source>
        <strain evidence="2 3">ATCC 48635</strain>
    </source>
</reference>
<proteinExistence type="predicted"/>
<comment type="caution">
    <text evidence="2">The sequence shown here is derived from an EMBL/GenBank/DDBJ whole genome shotgun (WGS) entry which is preliminary data.</text>
</comment>
<gene>
    <name evidence="2" type="ORF">ACHHYP_07384</name>
</gene>
<sequence length="329" mass="36630">MERWRMEPWKPERALRARKDRVAPVADGDAIVHDVLERWVAQLPADARSSENRTEALGARLLQHASGQWHEEADGDELSPRVATALAMDVVTTMLRRTLPASPIADAVAQTLLQAVYRDYDPRKDLIDNQLHLEGTGSSKETRRSHTALEATPDEAPIESATERIPPAKVDYDAMSALWNDLVQQREDVAEGGVVCLVECIQTLPVAAQLQVIEHVSSSLRQSDQDPRTPAAANPDTDERIPCDDDDFDDDWNDDPGDSHLSVLDDLREIYRLLFIPDTRAQRSARYKLQVLLAGTFGDAPVDPGDAARRLAQSLQGVDRLTRARELLL</sequence>
<feature type="compositionally biased region" description="Acidic residues" evidence="1">
    <location>
        <begin position="244"/>
        <end position="254"/>
    </location>
</feature>
<dbReference type="Proteomes" id="UP000243579">
    <property type="component" value="Unassembled WGS sequence"/>
</dbReference>
<evidence type="ECO:0000256" key="1">
    <source>
        <dbReference type="SAM" id="MobiDB-lite"/>
    </source>
</evidence>
<keyword evidence="3" id="KW-1185">Reference proteome</keyword>
<protein>
    <submittedName>
        <fullName evidence="2">Uncharacterized protein</fullName>
    </submittedName>
</protein>
<dbReference type="AlphaFoldDB" id="A0A1V9ZM83"/>
<accession>A0A1V9ZM83</accession>
<evidence type="ECO:0000313" key="3">
    <source>
        <dbReference type="Proteomes" id="UP000243579"/>
    </source>
</evidence>
<evidence type="ECO:0000313" key="2">
    <source>
        <dbReference type="EMBL" id="OQR99098.1"/>
    </source>
</evidence>
<organism evidence="2 3">
    <name type="scientific">Achlya hypogyna</name>
    <name type="common">Oomycete</name>
    <name type="synonym">Protoachlya hypogyna</name>
    <dbReference type="NCBI Taxonomy" id="1202772"/>
    <lineage>
        <taxon>Eukaryota</taxon>
        <taxon>Sar</taxon>
        <taxon>Stramenopiles</taxon>
        <taxon>Oomycota</taxon>
        <taxon>Saprolegniomycetes</taxon>
        <taxon>Saprolegniales</taxon>
        <taxon>Achlyaceae</taxon>
        <taxon>Achlya</taxon>
    </lineage>
</organism>
<feature type="region of interest" description="Disordered" evidence="1">
    <location>
        <begin position="132"/>
        <end position="158"/>
    </location>
</feature>
<dbReference type="EMBL" id="JNBR01000075">
    <property type="protein sequence ID" value="OQR99098.1"/>
    <property type="molecule type" value="Genomic_DNA"/>
</dbReference>
<feature type="region of interest" description="Disordered" evidence="1">
    <location>
        <begin position="218"/>
        <end position="254"/>
    </location>
</feature>
<dbReference type="OrthoDB" id="68990at2759"/>
<name>A0A1V9ZM83_ACHHY</name>